<name>A0ABX5MAP7_9BURK</name>
<keyword evidence="1" id="KW-0597">Phosphoprotein</keyword>
<comment type="caution">
    <text evidence="8">The sequence shown here is derived from an EMBL/GenBank/DDBJ whole genome shotgun (WGS) entry which is preliminary data.</text>
</comment>
<evidence type="ECO:0000256" key="4">
    <source>
        <dbReference type="ARBA" id="ARBA00023163"/>
    </source>
</evidence>
<dbReference type="InterPro" id="IPR001789">
    <property type="entry name" value="Sig_transdc_resp-reg_receiver"/>
</dbReference>
<evidence type="ECO:0000256" key="3">
    <source>
        <dbReference type="ARBA" id="ARBA00023125"/>
    </source>
</evidence>
<evidence type="ECO:0000259" key="6">
    <source>
        <dbReference type="PROSITE" id="PS50043"/>
    </source>
</evidence>
<evidence type="ECO:0000259" key="7">
    <source>
        <dbReference type="PROSITE" id="PS50110"/>
    </source>
</evidence>
<dbReference type="PROSITE" id="PS50110">
    <property type="entry name" value="RESPONSE_REGULATORY"/>
    <property type="match status" value="1"/>
</dbReference>
<sequence>MIRVGIAEAHTVVREGIRSALEAAGDIEVAGEASDGDGTLHLVRTESPAVLTLGLAMQGVSGTDLIRKIRRAGPLPRIVVVTRRSETTVASLCFAAGASGFVVKTSPAHELLAAIRKVASGGVYVNLAPSDEPMLDEVAAESGLPHERLTSTELHIFLRIACGQTAADIAATLGASPKTISSHRTNIIRKMRLRSDVDLIRYAIVYKLVPDDDPSA</sequence>
<evidence type="ECO:0000313" key="8">
    <source>
        <dbReference type="EMBL" id="PXX01510.1"/>
    </source>
</evidence>
<dbReference type="PRINTS" id="PR00038">
    <property type="entry name" value="HTHLUXR"/>
</dbReference>
<keyword evidence="4" id="KW-0804">Transcription</keyword>
<protein>
    <submittedName>
        <fullName evidence="8">DNA-binding NarL/FixJ family response regulator</fullName>
    </submittedName>
</protein>
<feature type="domain" description="Response regulatory" evidence="7">
    <location>
        <begin position="3"/>
        <end position="119"/>
    </location>
</feature>
<dbReference type="InterPro" id="IPR011006">
    <property type="entry name" value="CheY-like_superfamily"/>
</dbReference>
<reference evidence="8 9" key="1">
    <citation type="submission" date="2018-05" db="EMBL/GenBank/DDBJ databases">
        <title>Genomic Encyclopedia of Type Strains, Phase IV (KMG-V): Genome sequencing to study the core and pangenomes of soil and plant-associated prokaryotes.</title>
        <authorList>
            <person name="Whitman W."/>
        </authorList>
    </citation>
    <scope>NUCLEOTIDE SEQUENCE [LARGE SCALE GENOMIC DNA]</scope>
    <source>
        <strain evidence="8 9">SIr-6563</strain>
    </source>
</reference>
<dbReference type="GO" id="GO:0003677">
    <property type="term" value="F:DNA binding"/>
    <property type="evidence" value="ECO:0007669"/>
    <property type="project" value="UniProtKB-KW"/>
</dbReference>
<dbReference type="CDD" id="cd17535">
    <property type="entry name" value="REC_NarL-like"/>
    <property type="match status" value="1"/>
</dbReference>
<keyword evidence="9" id="KW-1185">Reference proteome</keyword>
<dbReference type="SMART" id="SM00421">
    <property type="entry name" value="HTH_LUXR"/>
    <property type="match status" value="1"/>
</dbReference>
<evidence type="ECO:0000256" key="5">
    <source>
        <dbReference type="PROSITE-ProRule" id="PRU00169"/>
    </source>
</evidence>
<dbReference type="CDD" id="cd06170">
    <property type="entry name" value="LuxR_C_like"/>
    <property type="match status" value="1"/>
</dbReference>
<organism evidence="8 9">
    <name type="scientific">Paraburkholderia tropica</name>
    <dbReference type="NCBI Taxonomy" id="92647"/>
    <lineage>
        <taxon>Bacteria</taxon>
        <taxon>Pseudomonadati</taxon>
        <taxon>Pseudomonadota</taxon>
        <taxon>Betaproteobacteria</taxon>
        <taxon>Burkholderiales</taxon>
        <taxon>Burkholderiaceae</taxon>
        <taxon>Paraburkholderia</taxon>
    </lineage>
</organism>
<accession>A0ABX5MAP7</accession>
<dbReference type="InterPro" id="IPR000792">
    <property type="entry name" value="Tscrpt_reg_LuxR_C"/>
</dbReference>
<dbReference type="Pfam" id="PF00072">
    <property type="entry name" value="Response_reg"/>
    <property type="match status" value="1"/>
</dbReference>
<proteinExistence type="predicted"/>
<dbReference type="InterPro" id="IPR039420">
    <property type="entry name" value="WalR-like"/>
</dbReference>
<keyword evidence="2" id="KW-0805">Transcription regulation</keyword>
<evidence type="ECO:0000256" key="2">
    <source>
        <dbReference type="ARBA" id="ARBA00023015"/>
    </source>
</evidence>
<evidence type="ECO:0000313" key="9">
    <source>
        <dbReference type="Proteomes" id="UP000247515"/>
    </source>
</evidence>
<dbReference type="InterPro" id="IPR058245">
    <property type="entry name" value="NreC/VraR/RcsB-like_REC"/>
</dbReference>
<dbReference type="PANTHER" id="PTHR43214">
    <property type="entry name" value="TWO-COMPONENT RESPONSE REGULATOR"/>
    <property type="match status" value="1"/>
</dbReference>
<dbReference type="EMBL" id="QJJV01000064">
    <property type="protein sequence ID" value="PXX01510.1"/>
    <property type="molecule type" value="Genomic_DNA"/>
</dbReference>
<dbReference type="Pfam" id="PF00196">
    <property type="entry name" value="GerE"/>
    <property type="match status" value="1"/>
</dbReference>
<dbReference type="PROSITE" id="PS50043">
    <property type="entry name" value="HTH_LUXR_2"/>
    <property type="match status" value="1"/>
</dbReference>
<dbReference type="InterPro" id="IPR016032">
    <property type="entry name" value="Sig_transdc_resp-reg_C-effctor"/>
</dbReference>
<feature type="domain" description="HTH luxR-type" evidence="6">
    <location>
        <begin position="142"/>
        <end position="207"/>
    </location>
</feature>
<comment type="caution">
    <text evidence="5">Lacks conserved residue(s) required for the propagation of feature annotation.</text>
</comment>
<dbReference type="PANTHER" id="PTHR43214:SF41">
    <property type="entry name" value="NITRATE_NITRITE RESPONSE REGULATOR PROTEIN NARP"/>
    <property type="match status" value="1"/>
</dbReference>
<dbReference type="Gene3D" id="3.40.50.2300">
    <property type="match status" value="1"/>
</dbReference>
<dbReference type="SUPFAM" id="SSF46894">
    <property type="entry name" value="C-terminal effector domain of the bipartite response regulators"/>
    <property type="match status" value="1"/>
</dbReference>
<dbReference type="SMART" id="SM00448">
    <property type="entry name" value="REC"/>
    <property type="match status" value="1"/>
</dbReference>
<evidence type="ECO:0000256" key="1">
    <source>
        <dbReference type="ARBA" id="ARBA00022553"/>
    </source>
</evidence>
<keyword evidence="3 8" id="KW-0238">DNA-binding</keyword>
<dbReference type="SUPFAM" id="SSF52172">
    <property type="entry name" value="CheY-like"/>
    <property type="match status" value="1"/>
</dbReference>
<dbReference type="Proteomes" id="UP000247515">
    <property type="component" value="Unassembled WGS sequence"/>
</dbReference>
<gene>
    <name evidence="8" type="ORF">C7400_1642</name>
</gene>